<evidence type="ECO:0000259" key="7">
    <source>
        <dbReference type="Pfam" id="PF05231"/>
    </source>
</evidence>
<evidence type="ECO:0000256" key="6">
    <source>
        <dbReference type="SAM" id="Phobius"/>
    </source>
</evidence>
<evidence type="ECO:0000313" key="9">
    <source>
        <dbReference type="Proteomes" id="UP000502005"/>
    </source>
</evidence>
<organism evidence="8 9">
    <name type="scientific">Pantoea cypripedii</name>
    <name type="common">Pectobacterium cypripedii</name>
    <name type="synonym">Erwinia cypripedii</name>
    <dbReference type="NCBI Taxonomy" id="55209"/>
    <lineage>
        <taxon>Bacteria</taxon>
        <taxon>Pseudomonadati</taxon>
        <taxon>Pseudomonadota</taxon>
        <taxon>Gammaproteobacteria</taxon>
        <taxon>Enterobacterales</taxon>
        <taxon>Erwiniaceae</taxon>
        <taxon>Pantoea</taxon>
    </lineage>
</organism>
<evidence type="ECO:0000256" key="3">
    <source>
        <dbReference type="ARBA" id="ARBA00022692"/>
    </source>
</evidence>
<dbReference type="Proteomes" id="UP000502005">
    <property type="component" value="Plasmid pNE1B"/>
</dbReference>
<feature type="transmembrane region" description="Helical" evidence="6">
    <location>
        <begin position="83"/>
        <end position="102"/>
    </location>
</feature>
<evidence type="ECO:0000256" key="1">
    <source>
        <dbReference type="ARBA" id="ARBA00004651"/>
    </source>
</evidence>
<proteinExistence type="predicted"/>
<feature type="transmembrane region" description="Helical" evidence="6">
    <location>
        <begin position="211"/>
        <end position="231"/>
    </location>
</feature>
<comment type="subcellular location">
    <subcellularLocation>
        <location evidence="1">Cell membrane</location>
        <topology evidence="1">Multi-pass membrane protein</topology>
    </subcellularLocation>
</comment>
<keyword evidence="4 6" id="KW-1133">Transmembrane helix</keyword>
<keyword evidence="8" id="KW-0614">Plasmid</keyword>
<feature type="transmembrane region" description="Helical" evidence="6">
    <location>
        <begin position="268"/>
        <end position="286"/>
    </location>
</feature>
<dbReference type="EMBL" id="CP024770">
    <property type="protein sequence ID" value="QGY32206.1"/>
    <property type="molecule type" value="Genomic_DNA"/>
</dbReference>
<dbReference type="InterPro" id="IPR007895">
    <property type="entry name" value="MASE1"/>
</dbReference>
<keyword evidence="2" id="KW-1003">Cell membrane</keyword>
<feature type="transmembrane region" description="Helical" evidence="6">
    <location>
        <begin position="238"/>
        <end position="256"/>
    </location>
</feature>
<feature type="transmembrane region" description="Helical" evidence="6">
    <location>
        <begin position="60"/>
        <end position="77"/>
    </location>
</feature>
<reference evidence="8 9" key="1">
    <citation type="submission" date="2017-11" db="EMBL/GenBank/DDBJ databases">
        <title>Genome sequence of Pantoea cypripedii NE1.</title>
        <authorList>
            <person name="Nascimento F.X."/>
        </authorList>
    </citation>
    <scope>NUCLEOTIDE SEQUENCE [LARGE SCALE GENOMIC DNA]</scope>
    <source>
        <strain evidence="8 9">NE1</strain>
        <plasmid evidence="9">pne1b</plasmid>
    </source>
</reference>
<evidence type="ECO:0000256" key="4">
    <source>
        <dbReference type="ARBA" id="ARBA00022989"/>
    </source>
</evidence>
<feature type="transmembrane region" description="Helical" evidence="6">
    <location>
        <begin position="155"/>
        <end position="175"/>
    </location>
</feature>
<dbReference type="AlphaFoldDB" id="A0A6B9GG67"/>
<feature type="transmembrane region" description="Helical" evidence="6">
    <location>
        <begin position="9"/>
        <end position="28"/>
    </location>
</feature>
<feature type="transmembrane region" description="Helical" evidence="6">
    <location>
        <begin position="34"/>
        <end position="53"/>
    </location>
</feature>
<dbReference type="RefSeq" id="WP_208718103.1">
    <property type="nucleotide sequence ID" value="NZ_CP024770.1"/>
</dbReference>
<evidence type="ECO:0000313" key="8">
    <source>
        <dbReference type="EMBL" id="QGY32206.1"/>
    </source>
</evidence>
<feature type="domain" description="MASE1" evidence="7">
    <location>
        <begin position="33"/>
        <end position="170"/>
    </location>
</feature>
<gene>
    <name evidence="8" type="ORF">CUN67_24750</name>
</gene>
<keyword evidence="3 6" id="KW-0812">Transmembrane</keyword>
<protein>
    <recommendedName>
        <fullName evidence="7">MASE1 domain-containing protein</fullName>
    </recommendedName>
</protein>
<feature type="transmembrane region" description="Helical" evidence="6">
    <location>
        <begin position="122"/>
        <end position="149"/>
    </location>
</feature>
<dbReference type="GO" id="GO:0005886">
    <property type="term" value="C:plasma membrane"/>
    <property type="evidence" value="ECO:0007669"/>
    <property type="project" value="UniProtKB-SubCell"/>
</dbReference>
<keyword evidence="5 6" id="KW-0472">Membrane</keyword>
<evidence type="ECO:0000256" key="5">
    <source>
        <dbReference type="ARBA" id="ARBA00023136"/>
    </source>
</evidence>
<dbReference type="Pfam" id="PF05231">
    <property type="entry name" value="MASE1"/>
    <property type="match status" value="1"/>
</dbReference>
<geneLocation type="plasmid" evidence="9">
    <name>pne1b</name>
</geneLocation>
<evidence type="ECO:0000256" key="2">
    <source>
        <dbReference type="ARBA" id="ARBA00022475"/>
    </source>
</evidence>
<sequence>MEDISIKKTLLYWAGFATLYTLLALFSFQNRDPWSFSSTVWFPAGLLLAALWLSARRDWPLWLITAGLLHALCGVYTGRPPLLAGIFAAFDVVVFPLCVMLLRMLPPLTRTSTSFQPVVTTLYQVAIIALCLTLGSILLSCCLLLAGYAVAPQHFISWTLAALTAALSILHYLQSESGNMPATRSRGYSYMVIAINLGMMFTFSVTDTGPWMGLNPLWVQLSVLLLSVFVLSARQAGLLLILQYIIMTTAISFALSPQATILAAWQTQWYLIFSAILTGCLSQFVTSHHRLLCTTQSEQEVIVQLAGSATCLMFYLNLPEGEIEWRGSPSVFFPNEALSVSTLVLLNAHCSPPFIADVQRWYQRAESAQFRQQITVQRLTGEQIHCLLFLQRISGQTHLAGGIILLSADTAQIS</sequence>
<accession>A0A6B9GG67</accession>
<name>A0A6B9GG67_PANCY</name>